<feature type="compositionally biased region" description="Polar residues" evidence="1">
    <location>
        <begin position="184"/>
        <end position="198"/>
    </location>
</feature>
<evidence type="ECO:0000313" key="3">
    <source>
        <dbReference type="Proteomes" id="UP000828390"/>
    </source>
</evidence>
<dbReference type="AlphaFoldDB" id="A0A9D4JEQ8"/>
<dbReference type="PANTHER" id="PTHR47456:SF1">
    <property type="entry name" value="PHD-TYPE DOMAIN-CONTAINING PROTEIN"/>
    <property type="match status" value="1"/>
</dbReference>
<evidence type="ECO:0000313" key="2">
    <source>
        <dbReference type="EMBL" id="KAH3809105.1"/>
    </source>
</evidence>
<proteinExistence type="predicted"/>
<feature type="region of interest" description="Disordered" evidence="1">
    <location>
        <begin position="183"/>
        <end position="204"/>
    </location>
</feature>
<dbReference type="GO" id="GO:0003700">
    <property type="term" value="F:DNA-binding transcription factor activity"/>
    <property type="evidence" value="ECO:0007669"/>
    <property type="project" value="InterPro"/>
</dbReference>
<sequence length="204" mass="23678">MSILGGGQRQRARHGNVMRMRQREYHAFDVVMNIKRQAEYVLPWKYNTIYWCTIVIVGSRLLECHQGPDHRKQANESKTELVATGDHNYRQMAYKKRVMCSKKLGCTAPILLRECIRFQDYKPKKDSHICQDKCSQQLRNDLQSSVYDEVRMEKCIFIDLPKIEDHQGHIMGDAANLKVPIDDTITSGTSSMRTSPNQERSRGM</sequence>
<name>A0A9D4JEQ8_DREPO</name>
<evidence type="ECO:0000256" key="1">
    <source>
        <dbReference type="SAM" id="MobiDB-lite"/>
    </source>
</evidence>
<keyword evidence="3" id="KW-1185">Reference proteome</keyword>
<gene>
    <name evidence="2" type="ORF">DPMN_137468</name>
</gene>
<comment type="caution">
    <text evidence="2">The sequence shown here is derived from an EMBL/GenBank/DDBJ whole genome shotgun (WGS) entry which is preliminary data.</text>
</comment>
<dbReference type="EMBL" id="JAIWYP010000006">
    <property type="protein sequence ID" value="KAH3809105.1"/>
    <property type="molecule type" value="Genomic_DNA"/>
</dbReference>
<accession>A0A9D4JEQ8</accession>
<dbReference type="Pfam" id="PF15299">
    <property type="entry name" value="ALS2CR8"/>
    <property type="match status" value="1"/>
</dbReference>
<reference evidence="2" key="2">
    <citation type="submission" date="2020-11" db="EMBL/GenBank/DDBJ databases">
        <authorList>
            <person name="McCartney M.A."/>
            <person name="Auch B."/>
            <person name="Kono T."/>
            <person name="Mallez S."/>
            <person name="Becker A."/>
            <person name="Gohl D.M."/>
            <person name="Silverstein K.A.T."/>
            <person name="Koren S."/>
            <person name="Bechman K.B."/>
            <person name="Herman A."/>
            <person name="Abrahante J.E."/>
            <person name="Garbe J."/>
        </authorList>
    </citation>
    <scope>NUCLEOTIDE SEQUENCE</scope>
    <source>
        <strain evidence="2">Duluth1</strain>
        <tissue evidence="2">Whole animal</tissue>
    </source>
</reference>
<reference evidence="2" key="1">
    <citation type="journal article" date="2019" name="bioRxiv">
        <title>The Genome of the Zebra Mussel, Dreissena polymorpha: A Resource for Invasive Species Research.</title>
        <authorList>
            <person name="McCartney M.A."/>
            <person name="Auch B."/>
            <person name="Kono T."/>
            <person name="Mallez S."/>
            <person name="Zhang Y."/>
            <person name="Obille A."/>
            <person name="Becker A."/>
            <person name="Abrahante J.E."/>
            <person name="Garbe J."/>
            <person name="Badalamenti J.P."/>
            <person name="Herman A."/>
            <person name="Mangelson H."/>
            <person name="Liachko I."/>
            <person name="Sullivan S."/>
            <person name="Sone E.D."/>
            <person name="Koren S."/>
            <person name="Silverstein K.A.T."/>
            <person name="Beckman K.B."/>
            <person name="Gohl D.M."/>
        </authorList>
    </citation>
    <scope>NUCLEOTIDE SEQUENCE</scope>
    <source>
        <strain evidence="2">Duluth1</strain>
        <tissue evidence="2">Whole animal</tissue>
    </source>
</reference>
<organism evidence="2 3">
    <name type="scientific">Dreissena polymorpha</name>
    <name type="common">Zebra mussel</name>
    <name type="synonym">Mytilus polymorpha</name>
    <dbReference type="NCBI Taxonomy" id="45954"/>
    <lineage>
        <taxon>Eukaryota</taxon>
        <taxon>Metazoa</taxon>
        <taxon>Spiralia</taxon>
        <taxon>Lophotrochozoa</taxon>
        <taxon>Mollusca</taxon>
        <taxon>Bivalvia</taxon>
        <taxon>Autobranchia</taxon>
        <taxon>Heteroconchia</taxon>
        <taxon>Euheterodonta</taxon>
        <taxon>Imparidentia</taxon>
        <taxon>Neoheterodontei</taxon>
        <taxon>Myida</taxon>
        <taxon>Dreissenoidea</taxon>
        <taxon>Dreissenidae</taxon>
        <taxon>Dreissena</taxon>
    </lineage>
</organism>
<dbReference type="PANTHER" id="PTHR47456">
    <property type="entry name" value="PHD-TYPE DOMAIN-CONTAINING PROTEIN"/>
    <property type="match status" value="1"/>
</dbReference>
<dbReference type="Proteomes" id="UP000828390">
    <property type="component" value="Unassembled WGS sequence"/>
</dbReference>
<protein>
    <submittedName>
        <fullName evidence="2">Uncharacterized protein</fullName>
    </submittedName>
</protein>
<dbReference type="InterPro" id="IPR029309">
    <property type="entry name" value="CaRF"/>
</dbReference>